<name>A0A0M8P447_9EURO</name>
<gene>
    <name evidence="1" type="ORF">ACN38_g8157</name>
</gene>
<protein>
    <submittedName>
        <fullName evidence="1">Uncharacterized protein</fullName>
    </submittedName>
</protein>
<evidence type="ECO:0000313" key="2">
    <source>
        <dbReference type="Proteomes" id="UP000037696"/>
    </source>
</evidence>
<reference evidence="1 2" key="1">
    <citation type="submission" date="2015-08" db="EMBL/GenBank/DDBJ databases">
        <title>Genome sequencing of Penicillium nordicum.</title>
        <authorList>
            <person name="Nguyen H.D."/>
            <person name="Seifert K.A."/>
        </authorList>
    </citation>
    <scope>NUCLEOTIDE SEQUENCE [LARGE SCALE GENOMIC DNA]</scope>
    <source>
        <strain evidence="1 2">DAOMC 185683</strain>
    </source>
</reference>
<proteinExistence type="predicted"/>
<sequence>MRREKVEEELLIAKTNNAGVYIPCKPSEHCS</sequence>
<keyword evidence="2" id="KW-1185">Reference proteome</keyword>
<dbReference type="EMBL" id="LHQQ01000146">
    <property type="protein sequence ID" value="KOS40954.1"/>
    <property type="molecule type" value="Genomic_DNA"/>
</dbReference>
<dbReference type="Proteomes" id="UP000037696">
    <property type="component" value="Unassembled WGS sequence"/>
</dbReference>
<accession>A0A0M8P447</accession>
<evidence type="ECO:0000313" key="1">
    <source>
        <dbReference type="EMBL" id="KOS40954.1"/>
    </source>
</evidence>
<feature type="non-terminal residue" evidence="1">
    <location>
        <position position="31"/>
    </location>
</feature>
<dbReference type="AlphaFoldDB" id="A0A0M8P447"/>
<organism evidence="1 2">
    <name type="scientific">Penicillium nordicum</name>
    <dbReference type="NCBI Taxonomy" id="229535"/>
    <lineage>
        <taxon>Eukaryota</taxon>
        <taxon>Fungi</taxon>
        <taxon>Dikarya</taxon>
        <taxon>Ascomycota</taxon>
        <taxon>Pezizomycotina</taxon>
        <taxon>Eurotiomycetes</taxon>
        <taxon>Eurotiomycetidae</taxon>
        <taxon>Eurotiales</taxon>
        <taxon>Aspergillaceae</taxon>
        <taxon>Penicillium</taxon>
    </lineage>
</organism>
<comment type="caution">
    <text evidence="1">The sequence shown here is derived from an EMBL/GenBank/DDBJ whole genome shotgun (WGS) entry which is preliminary data.</text>
</comment>